<evidence type="ECO:0000259" key="15">
    <source>
        <dbReference type="PROSITE" id="PS51456"/>
    </source>
</evidence>
<dbReference type="PANTHER" id="PTHR13140:SF313">
    <property type="entry name" value="UNCONVENTIONAL MYOSIN-VC"/>
    <property type="match status" value="1"/>
</dbReference>
<dbReference type="InterPro" id="IPR002710">
    <property type="entry name" value="Dilute_dom"/>
</dbReference>
<gene>
    <name evidence="17" type="ORF">QQF64_022523</name>
</gene>
<dbReference type="Pfam" id="PF00612">
    <property type="entry name" value="IQ"/>
    <property type="match status" value="4"/>
</dbReference>
<evidence type="ECO:0000256" key="8">
    <source>
        <dbReference type="ARBA" id="ARBA00023175"/>
    </source>
</evidence>
<feature type="compositionally biased region" description="Basic and acidic residues" evidence="13">
    <location>
        <begin position="1255"/>
        <end position="1306"/>
    </location>
</feature>
<dbReference type="Gene3D" id="1.20.58.530">
    <property type="match status" value="1"/>
</dbReference>
<reference evidence="17 18" key="1">
    <citation type="submission" date="2023-09" db="EMBL/GenBank/DDBJ databases">
        <authorList>
            <person name="Wang M."/>
        </authorList>
    </citation>
    <scope>NUCLEOTIDE SEQUENCE [LARGE SCALE GENOMIC DNA]</scope>
    <source>
        <strain evidence="17">GT-2023</strain>
        <tissue evidence="17">Liver</tissue>
    </source>
</reference>
<keyword evidence="7 11" id="KW-0518">Myosin</keyword>
<dbReference type="InterPro" id="IPR000048">
    <property type="entry name" value="IQ_motif_EF-hand-BS"/>
</dbReference>
<evidence type="ECO:0000256" key="12">
    <source>
        <dbReference type="SAM" id="Coils"/>
    </source>
</evidence>
<evidence type="ECO:0000259" key="14">
    <source>
        <dbReference type="PROSITE" id="PS51126"/>
    </source>
</evidence>
<keyword evidence="18" id="KW-1185">Reference proteome</keyword>
<dbReference type="Pfam" id="PF01843">
    <property type="entry name" value="DIL"/>
    <property type="match status" value="1"/>
</dbReference>
<organism evidence="17 18">
    <name type="scientific">Cirrhinus molitorella</name>
    <name type="common">mud carp</name>
    <dbReference type="NCBI Taxonomy" id="172907"/>
    <lineage>
        <taxon>Eukaryota</taxon>
        <taxon>Metazoa</taxon>
        <taxon>Chordata</taxon>
        <taxon>Craniata</taxon>
        <taxon>Vertebrata</taxon>
        <taxon>Euteleostomi</taxon>
        <taxon>Actinopterygii</taxon>
        <taxon>Neopterygii</taxon>
        <taxon>Teleostei</taxon>
        <taxon>Ostariophysi</taxon>
        <taxon>Cypriniformes</taxon>
        <taxon>Cyprinidae</taxon>
        <taxon>Labeoninae</taxon>
        <taxon>Labeonini</taxon>
        <taxon>Cirrhinus</taxon>
    </lineage>
</organism>
<feature type="domain" description="Dilute" evidence="14">
    <location>
        <begin position="1417"/>
        <end position="1700"/>
    </location>
</feature>
<dbReference type="InterPro" id="IPR016346">
    <property type="entry name" value="G-protein_beta_1-5"/>
</dbReference>
<dbReference type="InterPro" id="IPR001680">
    <property type="entry name" value="WD40_rpt"/>
</dbReference>
<feature type="repeat" description="WD" evidence="10">
    <location>
        <begin position="2081"/>
        <end position="2113"/>
    </location>
</feature>
<dbReference type="PROSITE" id="PS51844">
    <property type="entry name" value="SH3_LIKE"/>
    <property type="match status" value="1"/>
</dbReference>
<dbReference type="Pfam" id="PF25391">
    <property type="entry name" value="WD40_Gbeta"/>
    <property type="match status" value="1"/>
</dbReference>
<dbReference type="InterPro" id="IPR036961">
    <property type="entry name" value="Kinesin_motor_dom_sf"/>
</dbReference>
<evidence type="ECO:0000256" key="1">
    <source>
        <dbReference type="ARBA" id="ARBA00008314"/>
    </source>
</evidence>
<evidence type="ECO:0008006" key="19">
    <source>
        <dbReference type="Google" id="ProtNLM"/>
    </source>
</evidence>
<feature type="repeat" description="WD" evidence="10">
    <location>
        <begin position="2048"/>
        <end position="2080"/>
    </location>
</feature>
<evidence type="ECO:0000256" key="11">
    <source>
        <dbReference type="PROSITE-ProRule" id="PRU00782"/>
    </source>
</evidence>
<dbReference type="SMART" id="SM01132">
    <property type="entry name" value="DIL"/>
    <property type="match status" value="1"/>
</dbReference>
<evidence type="ECO:0000259" key="16">
    <source>
        <dbReference type="PROSITE" id="PS51844"/>
    </source>
</evidence>
<feature type="domain" description="Myosin N-terminal SH3-like" evidence="16">
    <location>
        <begin position="8"/>
        <end position="60"/>
    </location>
</feature>
<dbReference type="InterPro" id="IPR027417">
    <property type="entry name" value="P-loop_NTPase"/>
</dbReference>
<protein>
    <recommendedName>
        <fullName evidence="19">Myosin VC</fullName>
    </recommendedName>
</protein>
<evidence type="ECO:0000313" key="17">
    <source>
        <dbReference type="EMBL" id="KAL1247147.1"/>
    </source>
</evidence>
<keyword evidence="9 11" id="KW-0009">Actin-binding</keyword>
<feature type="repeat" description="WD" evidence="10">
    <location>
        <begin position="1951"/>
        <end position="1994"/>
    </location>
</feature>
<accession>A0ABR3L2V8</accession>
<dbReference type="Gene3D" id="3.30.70.1590">
    <property type="match status" value="1"/>
</dbReference>
<comment type="caution">
    <text evidence="17">The sequence shown here is derived from an EMBL/GenBank/DDBJ whole genome shotgun (WGS) entry which is preliminary data.</text>
</comment>
<dbReference type="Gene3D" id="2.130.10.10">
    <property type="entry name" value="YVTN repeat-like/Quinoprotein amine dehydrogenase"/>
    <property type="match status" value="1"/>
</dbReference>
<dbReference type="SUPFAM" id="SSF52540">
    <property type="entry name" value="P-loop containing nucleoside triphosphate hydrolases"/>
    <property type="match status" value="2"/>
</dbReference>
<keyword evidence="5 11" id="KW-0067">ATP-binding</keyword>
<evidence type="ECO:0000313" key="18">
    <source>
        <dbReference type="Proteomes" id="UP001558613"/>
    </source>
</evidence>
<sequence length="2113" mass="242613">MALSELYTKYNRVWIPDAEHVWKSAEILTDFKSGDTVLEIQLEDGTELQYPLEGGEKLPPLRNPDILVGENDLTALSYLHEPAVLHNLKVRFVESKIIYTYCGIILVAVNPYKQLPIYGDAVIHAYAGQNMGDLDPHIFAVAEEAYKQMARNNKNQSIIVSGESGAGKTVSARYAMRYFAVVSKSGSKTRVEDKVLASNPITEAIGNAKTTRNDNSSRFGKYTEISFDKRYQIIGANMRTYLLEKSRVVFQSENERNYHIFYQLCACANQPEFKDLRLLGADRFNYTCLGGETEIEGVDDHADMAETRRTFSLLGLKDSFQADVFKVLAAILHLGNVKIKENGSEKSSIGSRDPHLSIFCELMGVSMDNMCRWLCHRRIVLSAETVVKPQPKERAINARDALAKHIYAHLFDWVIHKINQALMVPGKQHSFIGVLDIYGFETFDINSFEQFCINYANEKLQQQFNLHVFKLEQEEYMKEDIPWTLIDFYDNQPVIDLIEAKMGILDLLDEECLFPQGTDKNWLQKLYNFLGSNLHFEKPRMSNDSFVIQHFADKVEYQCKGFLEKNRDTLYEELVDIMRTSQFAVLADFFKEKESNSGQKIIKVTPAQPRVKASNKQLRTTVGDKFRSSLYLLMETLNATTPHYVRCIKPNEEKQPFEYDSKRVVQQLRACGVLETIRISAQSYPSRWTYIEFYSRYSILMSQSELKLGEKKQTCKTVLQRLIPDSNQYKFGRTKIFFRAGQVAYLEKLRLDHLRAACVTIQKHVRGWRQRRKFLHMRQAAITIQQYVRGKKQIRCTVTALALKQGWAAMVLQRHCRGYLVRRIYQLVLRATVVIQAYTRGWMARKHYRKMLAEHKALVLQKYARAWLVRRRFQTMRRLVINVQLSYRVQQLRKKIEEQNKENLGLMERLTSLSNARSQGLEKIQLLEAELGKLTNEMAALEERARKNSDEANQTIALLQSDKQKLTEANEALEQKLKDTSLQMRDQFEDVKRKLMEDLEKQERLRKVAEHNSELQKEDSDKEIVVLKEESRRLREERIRLQTQVEEDKKVSAELQEQVLQLTKHVKVIPDLRKEINSLQMQRAEADKTMRAQKLQARAKVSLITRQLLCEAKEENLIQRLNEEALDNDDGADLLTAFDGMEKAAKVMETHLREQKETYKSQLETLVFKNEHLNKENEQLRTLFQEKSDVNQSIGQEVARLTAENMVIPELKQQVSELNRHKQELETQLQDQSAEMSAKIKELSNELQLTIEEEQSQRRHLEEKITESERRSEEMERQMADLQEEKEQLQKAHLSESEAKSKLRQETSRLTAENMDFEEQLDMKDRLIKRLQDQIKSLQTHATANQKEAPAVPKEYLGMLEYKKEDESRLIRTLILELKPRGVGVLMIHGLAAHLLFMCVRHADYLNDGNKLKSLMNGIISGIKEVITNQQESFEILSFWLSNTYHFLNCLKQYSGDEEFMKHNTPRQNKNCLRNFDLSEHRQILSDLAINIYHQFISVMEDVLFPMIIPAMLEHESLQGISSMKPTGFRKRSSSMYEDGADHSGSEPFSVTSILQQLDVFHSSMAQHGMELQLQGQVIRQLFYLIGSTSVNSILLRKDLCSCRKGMQIRCNISYLEEWLREKDLQSSCAMETLGPLSQVAWLLQVNKTTDEDAVEIKERCSELLPVQIVKILNSYTPIDDFEKRVAPSFVRKVQALLQEREGSSQLMMDSQYRFQVTFPFCSSTQALELLQALLRLAVLLSPSKHSSPPRILRFLVEMAAQEVAAQPSDTLATLKTESETLKTKLEEERAKLHDVELHQVAEKIEALGQFVMKTRRTLKGHGNKVLCMDWCKDKRRIVSSSQDGKVIVWDAFTTNKEHAVTMPCTWVMACAYAPSGCAVACGGLDNKCSVYPLSLDKNENLAAKKKSVAMHTNYLSACCFTNSDMQILTSSGDGTCALWDVESGQMLQSFHGHAADVLCLDLAPSETGNTFVSGGCDKKACVWDMRTGQCVQSFETHESDINSVRYYPSGDAFASGSDDATCRLYDLRADREVAIYSKESIIFGASSVDFSLSGRLLFGGYNDYTINVWDVLKGTRVSILFGHENRVSTLRVSPDGTAFCSGSWDHTLRIWA</sequence>
<dbReference type="Pfam" id="PF00063">
    <property type="entry name" value="Myosin_head"/>
    <property type="match status" value="1"/>
</dbReference>
<evidence type="ECO:0000256" key="6">
    <source>
        <dbReference type="ARBA" id="ARBA00023054"/>
    </source>
</evidence>
<dbReference type="SMART" id="SM00242">
    <property type="entry name" value="MYSc"/>
    <property type="match status" value="1"/>
</dbReference>
<dbReference type="InterPro" id="IPR004009">
    <property type="entry name" value="SH3_Myosin"/>
</dbReference>
<evidence type="ECO:0000256" key="7">
    <source>
        <dbReference type="ARBA" id="ARBA00023123"/>
    </source>
</evidence>
<dbReference type="InterPro" id="IPR036103">
    <property type="entry name" value="MYSc_Myo5"/>
</dbReference>
<proteinExistence type="inferred from homology"/>
<evidence type="ECO:0000256" key="5">
    <source>
        <dbReference type="ARBA" id="ARBA00022840"/>
    </source>
</evidence>
<dbReference type="PROSITE" id="PS51456">
    <property type="entry name" value="MYOSIN_MOTOR"/>
    <property type="match status" value="1"/>
</dbReference>
<dbReference type="SMART" id="SM00320">
    <property type="entry name" value="WD40"/>
    <property type="match status" value="7"/>
</dbReference>
<feature type="repeat" description="WD" evidence="10">
    <location>
        <begin position="1819"/>
        <end position="1860"/>
    </location>
</feature>
<feature type="coiled-coil region" evidence="12">
    <location>
        <begin position="882"/>
        <end position="1096"/>
    </location>
</feature>
<dbReference type="Gene3D" id="1.20.120.720">
    <property type="entry name" value="Myosin VI head, motor domain, U50 subdomain"/>
    <property type="match status" value="1"/>
</dbReference>
<feature type="repeat" description="WD" evidence="10">
    <location>
        <begin position="1995"/>
        <end position="2036"/>
    </location>
</feature>
<keyword evidence="6 12" id="KW-0175">Coiled coil</keyword>
<dbReference type="PROSITE" id="PS50096">
    <property type="entry name" value="IQ"/>
    <property type="match status" value="4"/>
</dbReference>
<evidence type="ECO:0000256" key="10">
    <source>
        <dbReference type="PROSITE-ProRule" id="PRU00221"/>
    </source>
</evidence>
<dbReference type="PROSITE" id="PS50082">
    <property type="entry name" value="WD_REPEATS_2"/>
    <property type="match status" value="6"/>
</dbReference>
<dbReference type="EMBL" id="JAYMGO010000025">
    <property type="protein sequence ID" value="KAL1247147.1"/>
    <property type="molecule type" value="Genomic_DNA"/>
</dbReference>
<evidence type="ECO:0000256" key="13">
    <source>
        <dbReference type="SAM" id="MobiDB-lite"/>
    </source>
</evidence>
<feature type="domain" description="Myosin motor" evidence="15">
    <location>
        <begin position="68"/>
        <end position="751"/>
    </location>
</feature>
<dbReference type="InterPro" id="IPR001609">
    <property type="entry name" value="Myosin_head_motor_dom-like"/>
</dbReference>
<evidence type="ECO:0000256" key="3">
    <source>
        <dbReference type="ARBA" id="ARBA00022737"/>
    </source>
</evidence>
<evidence type="ECO:0000256" key="2">
    <source>
        <dbReference type="ARBA" id="ARBA00022574"/>
    </source>
</evidence>
<dbReference type="InterPro" id="IPR019775">
    <property type="entry name" value="WD40_repeat_CS"/>
</dbReference>
<dbReference type="PROSITE" id="PS51126">
    <property type="entry name" value="DILUTE"/>
    <property type="match status" value="1"/>
</dbReference>
<name>A0ABR3L2V8_9TELE</name>
<dbReference type="Gene3D" id="1.20.5.190">
    <property type="match status" value="2"/>
</dbReference>
<feature type="binding site" evidence="11">
    <location>
        <begin position="162"/>
        <end position="169"/>
    </location>
    <ligand>
        <name>ATP</name>
        <dbReference type="ChEBI" id="CHEBI:30616"/>
    </ligand>
</feature>
<keyword evidence="2 10" id="KW-0853">WD repeat</keyword>
<dbReference type="CDD" id="cd01380">
    <property type="entry name" value="MYSc_Myo5"/>
    <property type="match status" value="1"/>
</dbReference>
<dbReference type="SMART" id="SM00015">
    <property type="entry name" value="IQ"/>
    <property type="match status" value="5"/>
</dbReference>
<dbReference type="Proteomes" id="UP001558613">
    <property type="component" value="Unassembled WGS sequence"/>
</dbReference>
<dbReference type="Gene3D" id="1.10.10.820">
    <property type="match status" value="1"/>
</dbReference>
<dbReference type="PROSITE" id="PS00678">
    <property type="entry name" value="WD_REPEATS_1"/>
    <property type="match status" value="1"/>
</dbReference>
<dbReference type="InterPro" id="IPR015943">
    <property type="entry name" value="WD40/YVTN_repeat-like_dom_sf"/>
</dbReference>
<evidence type="ECO:0000256" key="9">
    <source>
        <dbReference type="ARBA" id="ARBA00023203"/>
    </source>
</evidence>
<dbReference type="PROSITE" id="PS50294">
    <property type="entry name" value="WD_REPEATS_REGION"/>
    <property type="match status" value="5"/>
</dbReference>
<dbReference type="PRINTS" id="PR00193">
    <property type="entry name" value="MYOSINHEAVY"/>
</dbReference>
<dbReference type="Gene3D" id="3.40.850.10">
    <property type="entry name" value="Kinesin motor domain"/>
    <property type="match status" value="1"/>
</dbReference>
<feature type="region of interest" description="Actin-binding" evidence="11">
    <location>
        <begin position="630"/>
        <end position="652"/>
    </location>
</feature>
<feature type="repeat" description="WD" evidence="10">
    <location>
        <begin position="1909"/>
        <end position="1950"/>
    </location>
</feature>
<dbReference type="InterPro" id="IPR036322">
    <property type="entry name" value="WD40_repeat_dom_sf"/>
</dbReference>
<comment type="similarity">
    <text evidence="1 11">Belongs to the TRAFAC class myosin-kinesin ATPase superfamily. Myosin family.</text>
</comment>
<keyword evidence="3" id="KW-0677">Repeat</keyword>
<dbReference type="PANTHER" id="PTHR13140">
    <property type="entry name" value="MYOSIN"/>
    <property type="match status" value="1"/>
</dbReference>
<feature type="region of interest" description="Disordered" evidence="13">
    <location>
        <begin position="1253"/>
        <end position="1306"/>
    </location>
</feature>
<dbReference type="CDD" id="cd00200">
    <property type="entry name" value="WD40"/>
    <property type="match status" value="1"/>
</dbReference>
<keyword evidence="4 11" id="KW-0547">Nucleotide-binding</keyword>
<dbReference type="SUPFAM" id="SSF50978">
    <property type="entry name" value="WD40 repeat-like"/>
    <property type="match status" value="1"/>
</dbReference>
<evidence type="ECO:0000256" key="4">
    <source>
        <dbReference type="ARBA" id="ARBA00022741"/>
    </source>
</evidence>
<keyword evidence="8 11" id="KW-0505">Motor protein</keyword>